<dbReference type="RefSeq" id="WP_079574088.1">
    <property type="nucleotide sequence ID" value="NZ_FUZQ01000003.1"/>
</dbReference>
<feature type="region of interest" description="Disordered" evidence="1">
    <location>
        <begin position="721"/>
        <end position="792"/>
    </location>
</feature>
<dbReference type="OrthoDB" id="3267347at2"/>
<evidence type="ECO:0000313" key="3">
    <source>
        <dbReference type="EMBL" id="SKC61257.1"/>
    </source>
</evidence>
<dbReference type="InterPro" id="IPR046112">
    <property type="entry name" value="DUF6049"/>
</dbReference>
<keyword evidence="2" id="KW-1133">Transmembrane helix</keyword>
<sequence length="792" mass="78836">MTTSRPPGAVAAPAPTPARPARLLTVLLLLAALLGAGALVALPVGPASASPGAVTAPAARDGAATVELVRSTPTLAVPGSTVTLTVRVTNGTDAALDGAALDLGVSWRPITSREDLSAWADDDGAGTAASQVVEPVDRLAPGDSAQVQLELEVDALGLSADNPWGPREMSVALTRDGAALDVLHTFLLFAPEDTAPDPVAVSVAAPVTGPAVDPLDPDGYDLDLATDTASDGRLSRLLDAAAVTGTSPGMSLAVDPALVAAAAGTDDTDAQAWATRLTGAPVTGDEDATADATATSASLSSTAADAAASGEPADVAVLPGFDPDLAAVAHADPSRADVAAATGGEAALGGSWQRPEDWDLTVAWPVGRPDAATLAVGRAAPVDQVVVAAGLAPTDGAPASARTAVETPSGKVSALVADAGLSAGFAALTDGDSAPSAAEASTRILADAALLALQQQDAGTQDLHVLAALPRGWSPDPALVGTVLDDLDGASWADVVPLTETVAAPASRVPRDGPARAGRSGDGELAPPSVRRLLDSHRDLSAFSTVASDPVELSGDTDQALVAPLAVAARTAPDTRDHAVDLAVERSDALQQGIGVADRSNITLVSDTGKLPVTVSNELPVDATVTVVLRPDASRLVVESRPTVVVPAGTSTNVHVPVRAIGSGDVDLQVEVLAPSGAVVAGPTSFAVRVRAGWETAGTAVVAALVALLFLGGIWRTVRRGRSSARTTDEGVADDAADPQGPDDADPPHTDPAAVPRDGAHDDQPNAPHDPGGGAPPAARTPPAQATETDPS</sequence>
<evidence type="ECO:0000256" key="1">
    <source>
        <dbReference type="SAM" id="MobiDB-lite"/>
    </source>
</evidence>
<name>A0A1T5KC55_9MICO</name>
<dbReference type="Proteomes" id="UP000189777">
    <property type="component" value="Unassembled WGS sequence"/>
</dbReference>
<dbReference type="AlphaFoldDB" id="A0A1T5KC55"/>
<gene>
    <name evidence="3" type="ORF">SAMN04324258_2055</name>
</gene>
<keyword evidence="2" id="KW-0812">Transmembrane</keyword>
<feature type="compositionally biased region" description="Low complexity" evidence="1">
    <location>
        <begin position="765"/>
        <end position="786"/>
    </location>
</feature>
<protein>
    <submittedName>
        <fullName evidence="3">Uncharacterized protein</fullName>
    </submittedName>
</protein>
<dbReference type="EMBL" id="FUZQ01000003">
    <property type="protein sequence ID" value="SKC61257.1"/>
    <property type="molecule type" value="Genomic_DNA"/>
</dbReference>
<proteinExistence type="predicted"/>
<keyword evidence="2" id="KW-0472">Membrane</keyword>
<keyword evidence="4" id="KW-1185">Reference proteome</keyword>
<feature type="compositionally biased region" description="Acidic residues" evidence="1">
    <location>
        <begin position="731"/>
        <end position="745"/>
    </location>
</feature>
<feature type="region of interest" description="Disordered" evidence="1">
    <location>
        <begin position="504"/>
        <end position="529"/>
    </location>
</feature>
<dbReference type="STRING" id="526729.SAMN04324258_2055"/>
<feature type="transmembrane region" description="Helical" evidence="2">
    <location>
        <begin position="697"/>
        <end position="718"/>
    </location>
</feature>
<evidence type="ECO:0000256" key="2">
    <source>
        <dbReference type="SAM" id="Phobius"/>
    </source>
</evidence>
<dbReference type="Pfam" id="PF19516">
    <property type="entry name" value="DUF6049"/>
    <property type="match status" value="1"/>
</dbReference>
<accession>A0A1T5KC55</accession>
<evidence type="ECO:0000313" key="4">
    <source>
        <dbReference type="Proteomes" id="UP000189777"/>
    </source>
</evidence>
<reference evidence="3 4" key="1">
    <citation type="submission" date="2017-02" db="EMBL/GenBank/DDBJ databases">
        <authorList>
            <person name="Peterson S.W."/>
        </authorList>
    </citation>
    <scope>NUCLEOTIDE SEQUENCE [LARGE SCALE GENOMIC DNA]</scope>
    <source>
        <strain evidence="3 4">DSM 21481</strain>
    </source>
</reference>
<feature type="compositionally biased region" description="Basic and acidic residues" evidence="1">
    <location>
        <begin position="509"/>
        <end position="522"/>
    </location>
</feature>
<organism evidence="3 4">
    <name type="scientific">Krasilnikoviella flava</name>
    <dbReference type="NCBI Taxonomy" id="526729"/>
    <lineage>
        <taxon>Bacteria</taxon>
        <taxon>Bacillati</taxon>
        <taxon>Actinomycetota</taxon>
        <taxon>Actinomycetes</taxon>
        <taxon>Micrococcales</taxon>
        <taxon>Promicromonosporaceae</taxon>
        <taxon>Krasilnikoviella</taxon>
    </lineage>
</organism>